<keyword evidence="10" id="KW-1185">Reference proteome</keyword>
<keyword evidence="6" id="KW-0067">ATP-binding</keyword>
<protein>
    <recommendedName>
        <fullName evidence="1">RNA helicase</fullName>
        <ecNumber evidence="1">3.6.4.13</ecNumber>
    </recommendedName>
</protein>
<dbReference type="EMBL" id="JAQIFT010000068">
    <property type="protein sequence ID" value="MDA3733733.1"/>
    <property type="molecule type" value="Genomic_DNA"/>
</dbReference>
<dbReference type="SMART" id="SM00490">
    <property type="entry name" value="HELICc"/>
    <property type="match status" value="1"/>
</dbReference>
<dbReference type="Pfam" id="PF03880">
    <property type="entry name" value="DbpA"/>
    <property type="match status" value="1"/>
</dbReference>
<gene>
    <name evidence="9" type="ORF">PBV87_19870</name>
</gene>
<organism evidence="9 10">
    <name type="scientific">Holtiella tumoricola</name>
    <dbReference type="NCBI Taxonomy" id="3018743"/>
    <lineage>
        <taxon>Bacteria</taxon>
        <taxon>Bacillati</taxon>
        <taxon>Bacillota</taxon>
        <taxon>Clostridia</taxon>
        <taxon>Lachnospirales</taxon>
        <taxon>Cellulosilyticaceae</taxon>
        <taxon>Holtiella</taxon>
    </lineage>
</organism>
<dbReference type="PROSITE" id="PS51194">
    <property type="entry name" value="HELICASE_CTER"/>
    <property type="match status" value="1"/>
</dbReference>
<dbReference type="CDD" id="cd18787">
    <property type="entry name" value="SF2_C_DEAD"/>
    <property type="match status" value="1"/>
</dbReference>
<feature type="domain" description="Helicase ATP-binding" evidence="7">
    <location>
        <begin position="14"/>
        <end position="185"/>
    </location>
</feature>
<dbReference type="GO" id="GO:0003724">
    <property type="term" value="F:RNA helicase activity"/>
    <property type="evidence" value="ECO:0007669"/>
    <property type="project" value="UniProtKB-EC"/>
</dbReference>
<evidence type="ECO:0000313" key="10">
    <source>
        <dbReference type="Proteomes" id="UP001169242"/>
    </source>
</evidence>
<comment type="caution">
    <text evidence="9">The sequence shown here is derived from an EMBL/GenBank/DDBJ whole genome shotgun (WGS) entry which is preliminary data.</text>
</comment>
<evidence type="ECO:0000259" key="8">
    <source>
        <dbReference type="PROSITE" id="PS51194"/>
    </source>
</evidence>
<keyword evidence="2" id="KW-0963">Cytoplasm</keyword>
<evidence type="ECO:0000256" key="4">
    <source>
        <dbReference type="ARBA" id="ARBA00022801"/>
    </source>
</evidence>
<accession>A0AA42DR45</accession>
<evidence type="ECO:0000256" key="6">
    <source>
        <dbReference type="ARBA" id="ARBA00022840"/>
    </source>
</evidence>
<dbReference type="PROSITE" id="PS51192">
    <property type="entry name" value="HELICASE_ATP_BIND_1"/>
    <property type="match status" value="1"/>
</dbReference>
<feature type="domain" description="Helicase C-terminal" evidence="8">
    <location>
        <begin position="196"/>
        <end position="356"/>
    </location>
</feature>
<reference evidence="9" key="1">
    <citation type="journal article" date="2023" name="Int. J. Syst. Evol. Microbiol.">
        <title>&lt;i&gt;Holtiella tumoricola&lt;/i&gt; gen. nov. sp. nov., isolated from a human clinical sample.</title>
        <authorList>
            <person name="Allen-Vercoe E."/>
            <person name="Daigneault M.C."/>
            <person name="Vancuren S.J."/>
            <person name="Cochrane K."/>
            <person name="O'Neal L.L."/>
            <person name="Sankaranarayanan K."/>
            <person name="Lawson P.A."/>
        </authorList>
    </citation>
    <scope>NUCLEOTIDE SEQUENCE</scope>
    <source>
        <strain evidence="9">CC70A</strain>
    </source>
</reference>
<dbReference type="InterPro" id="IPR012677">
    <property type="entry name" value="Nucleotide-bd_a/b_plait_sf"/>
</dbReference>
<dbReference type="SMART" id="SM00487">
    <property type="entry name" value="DEXDc"/>
    <property type="match status" value="1"/>
</dbReference>
<dbReference type="InterPro" id="IPR001650">
    <property type="entry name" value="Helicase_C-like"/>
</dbReference>
<dbReference type="GO" id="GO:0005829">
    <property type="term" value="C:cytosol"/>
    <property type="evidence" value="ECO:0007669"/>
    <property type="project" value="TreeGrafter"/>
</dbReference>
<dbReference type="GO" id="GO:0016787">
    <property type="term" value="F:hydrolase activity"/>
    <property type="evidence" value="ECO:0007669"/>
    <property type="project" value="UniProtKB-KW"/>
</dbReference>
<dbReference type="PANTHER" id="PTHR47963:SF8">
    <property type="entry name" value="ATP-DEPENDENT RNA HELICASE DEAD"/>
    <property type="match status" value="1"/>
</dbReference>
<dbReference type="CDD" id="cd12252">
    <property type="entry name" value="RRM_DbpA"/>
    <property type="match status" value="1"/>
</dbReference>
<sequence>MKFEEMTPIQAKSIDPIMAGKDVIAQAPTGTGKTCAFGIPVIENIDANCDKVQALILCPTRELANQIANEFRLLCKYKQNVRTLAVYGGQPMDRQIMALKKKPQIIIGTPGRVMDHLRRRTLKLDDLRMLALDEADEMLNMGFREDIDTILQSAPEEKQFILFSATLPKAIQEIAAEYQKDVERISVVKKTVTVDTIKQYYIDVNERYKIEILSRMMEVTAFKLGVVFCNTKRGVDEVCEALQHRGFSAEALHGDMKQLQRDSVMAKFRKGLVNILVATDVAARGIDVDDIDVVFNYDIPTDEEYYVHRIGRTGRAMRQGLSYTLCTPKDRSKLRFIQNYTKSKIEQAEIPTIEAIKDQQATKLIDQIKDEMGTKMPRRYKECLDRLVEEGYEQEQMIEALFKMVMKNQTMSADDRIKLEDMQPSRNTGQVGDHVRLFINLGKKDKLKDIDLIKMITRETSTPRNGVRRVDIMEKFSFFEVPNGCEDEILGVLTKQKYKGRKINVEVAQRKGGSSRKGR</sequence>
<name>A0AA42DR45_9FIRM</name>
<dbReference type="InterPro" id="IPR005580">
    <property type="entry name" value="DbpA/CsdA_RNA-bd_dom"/>
</dbReference>
<dbReference type="AlphaFoldDB" id="A0AA42DR45"/>
<evidence type="ECO:0000256" key="5">
    <source>
        <dbReference type="ARBA" id="ARBA00022806"/>
    </source>
</evidence>
<dbReference type="InterPro" id="IPR014001">
    <property type="entry name" value="Helicase_ATP-bd"/>
</dbReference>
<dbReference type="CDD" id="cd00268">
    <property type="entry name" value="DEADc"/>
    <property type="match status" value="1"/>
</dbReference>
<dbReference type="InterPro" id="IPR044742">
    <property type="entry name" value="DEAD/DEAH_RhlB"/>
</dbReference>
<proteinExistence type="predicted"/>
<keyword evidence="3" id="KW-0547">Nucleotide-binding</keyword>
<evidence type="ECO:0000313" key="9">
    <source>
        <dbReference type="EMBL" id="MDA3733733.1"/>
    </source>
</evidence>
<dbReference type="RefSeq" id="WP_242847687.1">
    <property type="nucleotide sequence ID" value="NZ_JAQIFT010000068.1"/>
</dbReference>
<evidence type="ECO:0000256" key="1">
    <source>
        <dbReference type="ARBA" id="ARBA00012552"/>
    </source>
</evidence>
<dbReference type="GO" id="GO:0005840">
    <property type="term" value="C:ribosome"/>
    <property type="evidence" value="ECO:0007669"/>
    <property type="project" value="TreeGrafter"/>
</dbReference>
<dbReference type="InterPro" id="IPR050547">
    <property type="entry name" value="DEAD_box_RNA_helicases"/>
</dbReference>
<dbReference type="GO" id="GO:0005524">
    <property type="term" value="F:ATP binding"/>
    <property type="evidence" value="ECO:0007669"/>
    <property type="project" value="UniProtKB-KW"/>
</dbReference>
<dbReference type="Gene3D" id="3.30.70.330">
    <property type="match status" value="1"/>
</dbReference>
<dbReference type="InterPro" id="IPR011545">
    <property type="entry name" value="DEAD/DEAH_box_helicase_dom"/>
</dbReference>
<dbReference type="GO" id="GO:0009409">
    <property type="term" value="P:response to cold"/>
    <property type="evidence" value="ECO:0007669"/>
    <property type="project" value="TreeGrafter"/>
</dbReference>
<keyword evidence="4" id="KW-0378">Hydrolase</keyword>
<dbReference type="Pfam" id="PF25399">
    <property type="entry name" value="DeaD_dimer"/>
    <property type="match status" value="1"/>
</dbReference>
<dbReference type="SUPFAM" id="SSF52540">
    <property type="entry name" value="P-loop containing nucleoside triphosphate hydrolases"/>
    <property type="match status" value="1"/>
</dbReference>
<evidence type="ECO:0000256" key="2">
    <source>
        <dbReference type="ARBA" id="ARBA00022490"/>
    </source>
</evidence>
<evidence type="ECO:0000259" key="7">
    <source>
        <dbReference type="PROSITE" id="PS51192"/>
    </source>
</evidence>
<dbReference type="Pfam" id="PF00271">
    <property type="entry name" value="Helicase_C"/>
    <property type="match status" value="1"/>
</dbReference>
<dbReference type="Gene3D" id="3.40.50.300">
    <property type="entry name" value="P-loop containing nucleotide triphosphate hydrolases"/>
    <property type="match status" value="2"/>
</dbReference>
<keyword evidence="5 9" id="KW-0347">Helicase</keyword>
<dbReference type="Proteomes" id="UP001169242">
    <property type="component" value="Unassembled WGS sequence"/>
</dbReference>
<dbReference type="GO" id="GO:0033592">
    <property type="term" value="F:RNA strand annealing activity"/>
    <property type="evidence" value="ECO:0007669"/>
    <property type="project" value="TreeGrafter"/>
</dbReference>
<dbReference type="InterPro" id="IPR027417">
    <property type="entry name" value="P-loop_NTPase"/>
</dbReference>
<dbReference type="InterPro" id="IPR057325">
    <property type="entry name" value="DeaD_dimer"/>
</dbReference>
<dbReference type="Pfam" id="PF00270">
    <property type="entry name" value="DEAD"/>
    <property type="match status" value="1"/>
</dbReference>
<dbReference type="PANTHER" id="PTHR47963">
    <property type="entry name" value="DEAD-BOX ATP-DEPENDENT RNA HELICASE 47, MITOCHONDRIAL"/>
    <property type="match status" value="1"/>
</dbReference>
<dbReference type="EC" id="3.6.4.13" evidence="1"/>
<evidence type="ECO:0000256" key="3">
    <source>
        <dbReference type="ARBA" id="ARBA00022741"/>
    </source>
</evidence>